<evidence type="ECO:0000256" key="1">
    <source>
        <dbReference type="SAM" id="MobiDB-lite"/>
    </source>
</evidence>
<feature type="region of interest" description="Disordered" evidence="1">
    <location>
        <begin position="177"/>
        <end position="219"/>
    </location>
</feature>
<reference evidence="2" key="1">
    <citation type="submission" date="2020-10" db="EMBL/GenBank/DDBJ databases">
        <authorList>
            <person name="Kikuchi T."/>
        </authorList>
    </citation>
    <scope>NUCLEOTIDE SEQUENCE</scope>
    <source>
        <strain evidence="2">NKZ352</strain>
    </source>
</reference>
<dbReference type="AlphaFoldDB" id="A0A8S1H2B9"/>
<organism evidence="2 3">
    <name type="scientific">Caenorhabditis auriculariae</name>
    <dbReference type="NCBI Taxonomy" id="2777116"/>
    <lineage>
        <taxon>Eukaryota</taxon>
        <taxon>Metazoa</taxon>
        <taxon>Ecdysozoa</taxon>
        <taxon>Nematoda</taxon>
        <taxon>Chromadorea</taxon>
        <taxon>Rhabditida</taxon>
        <taxon>Rhabditina</taxon>
        <taxon>Rhabditomorpha</taxon>
        <taxon>Rhabditoidea</taxon>
        <taxon>Rhabditidae</taxon>
        <taxon>Peloderinae</taxon>
        <taxon>Caenorhabditis</taxon>
    </lineage>
</organism>
<sequence length="247" mass="27037">MFHCITLRWRLQSLRLPPPWVSTGPNNILNLIDRIIQRYCTRGRIRPAGDKLAKIEGLELESSELAATNSKEAINEMTCGAVTPTQEKPQFDMTKYLFAHGMLPLSEHLRILTSQVPSAFSTSSISSTSPPTTSMASEAQPSHLTTATIKMEDSEDKSSSMMKSSPLDVLVPIGMAKSPISASSPPPSGSESSPPMTPSGELTIATSADGGDPCRRHSQRKPSVAWNRLLLEHSPWFVLFVIFGMWE</sequence>
<feature type="compositionally biased region" description="Low complexity" evidence="1">
    <location>
        <begin position="178"/>
        <end position="194"/>
    </location>
</feature>
<dbReference type="EMBL" id="CAJGYM010000012">
    <property type="protein sequence ID" value="CAD6189909.1"/>
    <property type="molecule type" value="Genomic_DNA"/>
</dbReference>
<protein>
    <submittedName>
        <fullName evidence="2">Uncharacterized protein</fullName>
    </submittedName>
</protein>
<accession>A0A8S1H2B9</accession>
<keyword evidence="3" id="KW-1185">Reference proteome</keyword>
<comment type="caution">
    <text evidence="2">The sequence shown here is derived from an EMBL/GenBank/DDBJ whole genome shotgun (WGS) entry which is preliminary data.</text>
</comment>
<evidence type="ECO:0000313" key="2">
    <source>
        <dbReference type="EMBL" id="CAD6189909.1"/>
    </source>
</evidence>
<proteinExistence type="predicted"/>
<feature type="region of interest" description="Disordered" evidence="1">
    <location>
        <begin position="120"/>
        <end position="146"/>
    </location>
</feature>
<evidence type="ECO:0000313" key="3">
    <source>
        <dbReference type="Proteomes" id="UP000835052"/>
    </source>
</evidence>
<feature type="compositionally biased region" description="Low complexity" evidence="1">
    <location>
        <begin position="120"/>
        <end position="139"/>
    </location>
</feature>
<gene>
    <name evidence="2" type="ORF">CAUJ_LOCUS5828</name>
</gene>
<name>A0A8S1H2B9_9PELO</name>
<dbReference type="Proteomes" id="UP000835052">
    <property type="component" value="Unassembled WGS sequence"/>
</dbReference>